<dbReference type="AlphaFoldDB" id="A0A1F4RFS3"/>
<feature type="active site" description="Nucleophile" evidence="8">
    <location>
        <position position="30"/>
    </location>
</feature>
<dbReference type="PANTHER" id="PTHR45663:SF11">
    <property type="entry name" value="GEO12009P1"/>
    <property type="match status" value="1"/>
</dbReference>
<comment type="similarity">
    <text evidence="1 7">Belongs to the thioredoxin family.</text>
</comment>
<evidence type="ECO:0000259" key="10">
    <source>
        <dbReference type="PROSITE" id="PS51352"/>
    </source>
</evidence>
<comment type="caution">
    <text evidence="11">The sequence shown here is derived from an EMBL/GenBank/DDBJ whole genome shotgun (WGS) entry which is preliminary data.</text>
</comment>
<dbReference type="PROSITE" id="PS00194">
    <property type="entry name" value="THIOREDOXIN_1"/>
    <property type="match status" value="1"/>
</dbReference>
<dbReference type="InterPro" id="IPR005746">
    <property type="entry name" value="Thioredoxin"/>
</dbReference>
<dbReference type="GO" id="GO:0045454">
    <property type="term" value="P:cell redox homeostasis"/>
    <property type="evidence" value="ECO:0007669"/>
    <property type="project" value="TreeGrafter"/>
</dbReference>
<evidence type="ECO:0000313" key="11">
    <source>
        <dbReference type="EMBL" id="OGC07020.1"/>
    </source>
</evidence>
<evidence type="ECO:0000256" key="7">
    <source>
        <dbReference type="PIRNR" id="PIRNR000077"/>
    </source>
</evidence>
<organism evidence="11 12">
    <name type="scientific">candidate division WOR-1 bacterium RIFCSPLOWO2_02_FULL_46_20</name>
    <dbReference type="NCBI Taxonomy" id="1802567"/>
    <lineage>
        <taxon>Bacteria</taxon>
        <taxon>Bacillati</taxon>
        <taxon>Saganbacteria</taxon>
    </lineage>
</organism>
<gene>
    <name evidence="11" type="ORF">A3H38_03860</name>
</gene>
<proteinExistence type="inferred from homology"/>
<evidence type="ECO:0000256" key="8">
    <source>
        <dbReference type="PIRSR" id="PIRSR000077-1"/>
    </source>
</evidence>
<feature type="domain" description="Thioredoxin" evidence="10">
    <location>
        <begin position="1"/>
        <end position="105"/>
    </location>
</feature>
<accession>A0A1F4RFS3</accession>
<evidence type="ECO:0000313" key="12">
    <source>
        <dbReference type="Proteomes" id="UP000176938"/>
    </source>
</evidence>
<feature type="disulfide bond" description="Redox-active" evidence="9">
    <location>
        <begin position="30"/>
        <end position="33"/>
    </location>
</feature>
<feature type="site" description="Contributes to redox potential value" evidence="8">
    <location>
        <position position="31"/>
    </location>
</feature>
<keyword evidence="3" id="KW-0249">Electron transport</keyword>
<evidence type="ECO:0000256" key="2">
    <source>
        <dbReference type="ARBA" id="ARBA00022448"/>
    </source>
</evidence>
<evidence type="ECO:0000256" key="5">
    <source>
        <dbReference type="ARBA" id="ARBA00023284"/>
    </source>
</evidence>
<name>A0A1F4RFS3_UNCSA</name>
<dbReference type="Proteomes" id="UP000176938">
    <property type="component" value="Unassembled WGS sequence"/>
</dbReference>
<dbReference type="FunFam" id="3.40.30.10:FF:000001">
    <property type="entry name" value="Thioredoxin"/>
    <property type="match status" value="1"/>
</dbReference>
<dbReference type="PRINTS" id="PR00421">
    <property type="entry name" value="THIOREDOXIN"/>
</dbReference>
<dbReference type="GO" id="GO:0015035">
    <property type="term" value="F:protein-disulfide reductase activity"/>
    <property type="evidence" value="ECO:0007669"/>
    <property type="project" value="UniProtKB-UniRule"/>
</dbReference>
<dbReference type="EMBL" id="METP01000011">
    <property type="protein sequence ID" value="OGC07020.1"/>
    <property type="molecule type" value="Genomic_DNA"/>
</dbReference>
<sequence length="105" mass="11992">MAMEITDAQFAQEVEQNQGVVFVDFWAPWCGPCVMMSPIYDKVSKKYPQIKFCKVNTTDNAQKAGQYGIMSIPCIVIFKDGKEMERLIGFKPEPAFEQIVKRYIG</sequence>
<dbReference type="InterPro" id="IPR036249">
    <property type="entry name" value="Thioredoxin-like_sf"/>
</dbReference>
<evidence type="ECO:0000256" key="4">
    <source>
        <dbReference type="ARBA" id="ARBA00023157"/>
    </source>
</evidence>
<dbReference type="NCBIfam" id="TIGR01068">
    <property type="entry name" value="thioredoxin"/>
    <property type="match status" value="1"/>
</dbReference>
<protein>
    <recommendedName>
        <fullName evidence="6 7">Thioredoxin</fullName>
    </recommendedName>
</protein>
<dbReference type="PIRSF" id="PIRSF000077">
    <property type="entry name" value="Thioredoxin"/>
    <property type="match status" value="1"/>
</dbReference>
<dbReference type="Pfam" id="PF00085">
    <property type="entry name" value="Thioredoxin"/>
    <property type="match status" value="1"/>
</dbReference>
<dbReference type="PROSITE" id="PS51352">
    <property type="entry name" value="THIOREDOXIN_2"/>
    <property type="match status" value="1"/>
</dbReference>
<evidence type="ECO:0000256" key="9">
    <source>
        <dbReference type="PIRSR" id="PIRSR000077-4"/>
    </source>
</evidence>
<dbReference type="GO" id="GO:0005829">
    <property type="term" value="C:cytosol"/>
    <property type="evidence" value="ECO:0007669"/>
    <property type="project" value="TreeGrafter"/>
</dbReference>
<evidence type="ECO:0000256" key="6">
    <source>
        <dbReference type="NCBIfam" id="TIGR01068"/>
    </source>
</evidence>
<dbReference type="InterPro" id="IPR017937">
    <property type="entry name" value="Thioredoxin_CS"/>
</dbReference>
<dbReference type="InterPro" id="IPR013766">
    <property type="entry name" value="Thioredoxin_domain"/>
</dbReference>
<dbReference type="PANTHER" id="PTHR45663">
    <property type="entry name" value="GEO12009P1"/>
    <property type="match status" value="1"/>
</dbReference>
<feature type="site" description="Deprotonates C-terminal active site Cys" evidence="8">
    <location>
        <position position="24"/>
    </location>
</feature>
<dbReference type="CDD" id="cd02947">
    <property type="entry name" value="TRX_family"/>
    <property type="match status" value="1"/>
</dbReference>
<evidence type="ECO:0000256" key="1">
    <source>
        <dbReference type="ARBA" id="ARBA00008987"/>
    </source>
</evidence>
<feature type="site" description="Contributes to redox potential value" evidence="8">
    <location>
        <position position="32"/>
    </location>
</feature>
<evidence type="ECO:0000256" key="3">
    <source>
        <dbReference type="ARBA" id="ARBA00022982"/>
    </source>
</evidence>
<keyword evidence="4 9" id="KW-1015">Disulfide bond</keyword>
<dbReference type="SUPFAM" id="SSF52833">
    <property type="entry name" value="Thioredoxin-like"/>
    <property type="match status" value="1"/>
</dbReference>
<keyword evidence="5 9" id="KW-0676">Redox-active center</keyword>
<feature type="active site" description="Nucleophile" evidence="8">
    <location>
        <position position="33"/>
    </location>
</feature>
<reference evidence="11 12" key="1">
    <citation type="journal article" date="2016" name="Nat. Commun.">
        <title>Thousands of microbial genomes shed light on interconnected biogeochemical processes in an aquifer system.</title>
        <authorList>
            <person name="Anantharaman K."/>
            <person name="Brown C.T."/>
            <person name="Hug L.A."/>
            <person name="Sharon I."/>
            <person name="Castelle C.J."/>
            <person name="Probst A.J."/>
            <person name="Thomas B.C."/>
            <person name="Singh A."/>
            <person name="Wilkins M.J."/>
            <person name="Karaoz U."/>
            <person name="Brodie E.L."/>
            <person name="Williams K.H."/>
            <person name="Hubbard S.S."/>
            <person name="Banfield J.F."/>
        </authorList>
    </citation>
    <scope>NUCLEOTIDE SEQUENCE [LARGE SCALE GENOMIC DNA]</scope>
</reference>
<dbReference type="Gene3D" id="3.40.30.10">
    <property type="entry name" value="Glutaredoxin"/>
    <property type="match status" value="1"/>
</dbReference>
<keyword evidence="2" id="KW-0813">Transport</keyword>